<evidence type="ECO:0000313" key="2">
    <source>
        <dbReference type="EMBL" id="PTB74922.1"/>
    </source>
</evidence>
<keyword evidence="3" id="KW-1185">Reference proteome</keyword>
<feature type="compositionally biased region" description="Basic residues" evidence="1">
    <location>
        <begin position="87"/>
        <end position="99"/>
    </location>
</feature>
<dbReference type="AlphaFoldDB" id="A0A2T4C008"/>
<name>A0A2T4C008_TRILO</name>
<proteinExistence type="predicted"/>
<dbReference type="EMBL" id="KZ679135">
    <property type="protein sequence ID" value="PTB74922.1"/>
    <property type="molecule type" value="Genomic_DNA"/>
</dbReference>
<evidence type="ECO:0000313" key="3">
    <source>
        <dbReference type="Proteomes" id="UP000240760"/>
    </source>
</evidence>
<reference evidence="2 3" key="1">
    <citation type="submission" date="2016-07" db="EMBL/GenBank/DDBJ databases">
        <title>Multiple horizontal gene transfer events from other fungi enriched the ability of initially mycotrophic Trichoderma (Ascomycota) to feed on dead plant biomass.</title>
        <authorList>
            <consortium name="DOE Joint Genome Institute"/>
            <person name="Aerts A."/>
            <person name="Atanasova L."/>
            <person name="Chenthamara K."/>
            <person name="Zhang J."/>
            <person name="Grujic M."/>
            <person name="Henrissat B."/>
            <person name="Kuo A."/>
            <person name="Salamov A."/>
            <person name="Lipzen A."/>
            <person name="Labutti K."/>
            <person name="Barry K."/>
            <person name="Miao Y."/>
            <person name="Rahimi M.J."/>
            <person name="Shen Q."/>
            <person name="Grigoriev I.V."/>
            <person name="Kubicek C.P."/>
            <person name="Druzhinina I.S."/>
        </authorList>
    </citation>
    <scope>NUCLEOTIDE SEQUENCE [LARGE SCALE GENOMIC DNA]</scope>
    <source>
        <strain evidence="2 3">ATCC 18648</strain>
    </source>
</reference>
<feature type="region of interest" description="Disordered" evidence="1">
    <location>
        <begin position="78"/>
        <end position="99"/>
    </location>
</feature>
<protein>
    <submittedName>
        <fullName evidence="2">Uncharacterized protein</fullName>
    </submittedName>
</protein>
<sequence length="99" mass="11483">MCCSDRFEYLQVQYRALLASHHHHHQNHPLQTMPGARHQCRPDSLQSAPTVPIAVTHPEKSQQFEASVREIRLQIVQPRPSSTPFSRHIKRHAAKRRHG</sequence>
<accession>A0A2T4C008</accession>
<evidence type="ECO:0000256" key="1">
    <source>
        <dbReference type="SAM" id="MobiDB-lite"/>
    </source>
</evidence>
<organism evidence="2 3">
    <name type="scientific">Trichoderma longibrachiatum ATCC 18648</name>
    <dbReference type="NCBI Taxonomy" id="983965"/>
    <lineage>
        <taxon>Eukaryota</taxon>
        <taxon>Fungi</taxon>
        <taxon>Dikarya</taxon>
        <taxon>Ascomycota</taxon>
        <taxon>Pezizomycotina</taxon>
        <taxon>Sordariomycetes</taxon>
        <taxon>Hypocreomycetidae</taxon>
        <taxon>Hypocreales</taxon>
        <taxon>Hypocreaceae</taxon>
        <taxon>Trichoderma</taxon>
    </lineage>
</organism>
<gene>
    <name evidence="2" type="ORF">M440DRAFT_1037982</name>
</gene>
<feature type="region of interest" description="Disordered" evidence="1">
    <location>
        <begin position="22"/>
        <end position="46"/>
    </location>
</feature>
<dbReference type="Proteomes" id="UP000240760">
    <property type="component" value="Unassembled WGS sequence"/>
</dbReference>